<feature type="region of interest" description="Disordered" evidence="1">
    <location>
        <begin position="355"/>
        <end position="379"/>
    </location>
</feature>
<dbReference type="Proteomes" id="UP001458880">
    <property type="component" value="Unassembled WGS sequence"/>
</dbReference>
<reference evidence="2 3" key="1">
    <citation type="journal article" date="2024" name="BMC Genomics">
        <title>De novo assembly and annotation of Popillia japonica's genome with initial clues to its potential as an invasive pest.</title>
        <authorList>
            <person name="Cucini C."/>
            <person name="Boschi S."/>
            <person name="Funari R."/>
            <person name="Cardaioli E."/>
            <person name="Iannotti N."/>
            <person name="Marturano G."/>
            <person name="Paoli F."/>
            <person name="Bruttini M."/>
            <person name="Carapelli A."/>
            <person name="Frati F."/>
            <person name="Nardi F."/>
        </authorList>
    </citation>
    <scope>NUCLEOTIDE SEQUENCE [LARGE SCALE GENOMIC DNA]</scope>
    <source>
        <strain evidence="2">DMR45628</strain>
    </source>
</reference>
<protein>
    <submittedName>
        <fullName evidence="2">Uncharacterized protein</fullName>
    </submittedName>
</protein>
<dbReference type="EMBL" id="JASPKY010000065">
    <property type="protein sequence ID" value="KAK9743882.1"/>
    <property type="molecule type" value="Genomic_DNA"/>
</dbReference>
<evidence type="ECO:0000313" key="3">
    <source>
        <dbReference type="Proteomes" id="UP001458880"/>
    </source>
</evidence>
<organism evidence="2 3">
    <name type="scientific">Popillia japonica</name>
    <name type="common">Japanese beetle</name>
    <dbReference type="NCBI Taxonomy" id="7064"/>
    <lineage>
        <taxon>Eukaryota</taxon>
        <taxon>Metazoa</taxon>
        <taxon>Ecdysozoa</taxon>
        <taxon>Arthropoda</taxon>
        <taxon>Hexapoda</taxon>
        <taxon>Insecta</taxon>
        <taxon>Pterygota</taxon>
        <taxon>Neoptera</taxon>
        <taxon>Endopterygota</taxon>
        <taxon>Coleoptera</taxon>
        <taxon>Polyphaga</taxon>
        <taxon>Scarabaeiformia</taxon>
        <taxon>Scarabaeidae</taxon>
        <taxon>Rutelinae</taxon>
        <taxon>Popillia</taxon>
    </lineage>
</organism>
<evidence type="ECO:0000256" key="1">
    <source>
        <dbReference type="SAM" id="MobiDB-lite"/>
    </source>
</evidence>
<accession>A0AAW1M4P9</accession>
<sequence length="379" mass="43879">MQRLEKGKTKYIPESVSQLRNIIDSTVDKKVEYVCFALHILRQFRKLPERSFVILLNKLQSLITNVRFQDMRSHSPPEGTSRLSYYSYHGSLPNTPSPYHENLPDKQATITSQITQEPIAGILETLPKYVLIDSVSDQQLANISGQQSVLRMSQQKFRKRYLTQKEIEYAAAHLSESEDEFENEEESDEELEIMNLEQVPVELEDGVIIFPPTEIEEENRIFNSEEKDSEDEDGIEKSGGEFITHTPRNPKEARELKEKHSKIIWRKKNLVLNAQQSEFRGNSVLPSSISELTTPFSFFKYLFEENLFEKIANESNLYSIQKDPNKPAMLSAADIKQYLGTMNVRFISRLQANVKEENEGREEQDGELIESYERKTETV</sequence>
<feature type="region of interest" description="Disordered" evidence="1">
    <location>
        <begin position="223"/>
        <end position="256"/>
    </location>
</feature>
<name>A0AAW1M4P9_POPJA</name>
<proteinExistence type="predicted"/>
<dbReference type="AlphaFoldDB" id="A0AAW1M4P9"/>
<comment type="caution">
    <text evidence="2">The sequence shown here is derived from an EMBL/GenBank/DDBJ whole genome shotgun (WGS) entry which is preliminary data.</text>
</comment>
<gene>
    <name evidence="2" type="ORF">QE152_g8237</name>
</gene>
<keyword evidence="3" id="KW-1185">Reference proteome</keyword>
<evidence type="ECO:0000313" key="2">
    <source>
        <dbReference type="EMBL" id="KAK9743882.1"/>
    </source>
</evidence>